<keyword evidence="3" id="KW-1185">Reference proteome</keyword>
<gene>
    <name evidence="2" type="primary">Vigan.09G057000</name>
    <name evidence="2" type="ORF">VIGAN_09057000</name>
</gene>
<reference evidence="2 3" key="1">
    <citation type="journal article" date="2015" name="Sci. Rep.">
        <title>The power of single molecule real-time sequencing technology in the de novo assembly of a eukaryotic genome.</title>
        <authorList>
            <person name="Sakai H."/>
            <person name="Naito K."/>
            <person name="Ogiso-Tanaka E."/>
            <person name="Takahashi Y."/>
            <person name="Iseki K."/>
            <person name="Muto C."/>
            <person name="Satou K."/>
            <person name="Teruya K."/>
            <person name="Shiroma A."/>
            <person name="Shimoji M."/>
            <person name="Hirano T."/>
            <person name="Itoh T."/>
            <person name="Kaga A."/>
            <person name="Tomooka N."/>
        </authorList>
    </citation>
    <scope>NUCLEOTIDE SEQUENCE [LARGE SCALE GENOMIC DNA]</scope>
    <source>
        <strain evidence="3">cv. Shumari</strain>
    </source>
</reference>
<feature type="compositionally biased region" description="Pro residues" evidence="1">
    <location>
        <begin position="15"/>
        <end position="27"/>
    </location>
</feature>
<evidence type="ECO:0000313" key="3">
    <source>
        <dbReference type="Proteomes" id="UP000291084"/>
    </source>
</evidence>
<feature type="compositionally biased region" description="Pro residues" evidence="1">
    <location>
        <begin position="39"/>
        <end position="49"/>
    </location>
</feature>
<dbReference type="EMBL" id="AP015042">
    <property type="protein sequence ID" value="BAT97194.1"/>
    <property type="molecule type" value="Genomic_DNA"/>
</dbReference>
<feature type="compositionally biased region" description="Low complexity" evidence="1">
    <location>
        <begin position="28"/>
        <end position="38"/>
    </location>
</feature>
<feature type="non-terminal residue" evidence="2">
    <location>
        <position position="151"/>
    </location>
</feature>
<organism evidence="2 3">
    <name type="scientific">Vigna angularis var. angularis</name>
    <dbReference type="NCBI Taxonomy" id="157739"/>
    <lineage>
        <taxon>Eukaryota</taxon>
        <taxon>Viridiplantae</taxon>
        <taxon>Streptophyta</taxon>
        <taxon>Embryophyta</taxon>
        <taxon>Tracheophyta</taxon>
        <taxon>Spermatophyta</taxon>
        <taxon>Magnoliopsida</taxon>
        <taxon>eudicotyledons</taxon>
        <taxon>Gunneridae</taxon>
        <taxon>Pentapetalae</taxon>
        <taxon>rosids</taxon>
        <taxon>fabids</taxon>
        <taxon>Fabales</taxon>
        <taxon>Fabaceae</taxon>
        <taxon>Papilionoideae</taxon>
        <taxon>50 kb inversion clade</taxon>
        <taxon>NPAAA clade</taxon>
        <taxon>indigoferoid/millettioid clade</taxon>
        <taxon>Phaseoleae</taxon>
        <taxon>Vigna</taxon>
    </lineage>
</organism>
<evidence type="ECO:0000256" key="1">
    <source>
        <dbReference type="SAM" id="MobiDB-lite"/>
    </source>
</evidence>
<proteinExistence type="predicted"/>
<protein>
    <submittedName>
        <fullName evidence="2">Uncharacterized protein</fullName>
    </submittedName>
</protein>
<feature type="region of interest" description="Disordered" evidence="1">
    <location>
        <begin position="1"/>
        <end position="49"/>
    </location>
</feature>
<dbReference type="AlphaFoldDB" id="A0A0S3SWA1"/>
<sequence>MLTTMMPSSSHTAASPPPPPSTWPPPTTMTTTISTTPAFPSPQPSPPLPRVETAFLPRWMLLKITAYGWRPPSQLTSAESVCSTAWVWTTTKNSRKPRPWNSVNQFQSPPTPFPPKNQHFRLLALIPLPLHLSCQRRRLLIQRRRFLRQRQ</sequence>
<dbReference type="Proteomes" id="UP000291084">
    <property type="component" value="Chromosome 9"/>
</dbReference>
<accession>A0A0S3SWA1</accession>
<evidence type="ECO:0000313" key="2">
    <source>
        <dbReference type="EMBL" id="BAT97194.1"/>
    </source>
</evidence>
<name>A0A0S3SWA1_PHAAN</name>
<feature type="compositionally biased region" description="Low complexity" evidence="1">
    <location>
        <begin position="1"/>
        <end position="14"/>
    </location>
</feature>